<dbReference type="Pfam" id="PF11774">
    <property type="entry name" value="Lsr2"/>
    <property type="match status" value="1"/>
</dbReference>
<proteinExistence type="predicted"/>
<name>A0A0F0L7V6_9MICO</name>
<dbReference type="Gene3D" id="4.10.320.10">
    <property type="entry name" value="E3-binding domain"/>
    <property type="match status" value="1"/>
</dbReference>
<feature type="domain" description="Lsr2 dimerization" evidence="2">
    <location>
        <begin position="1"/>
        <end position="61"/>
    </location>
</feature>
<evidence type="ECO:0000313" key="4">
    <source>
        <dbReference type="EMBL" id="KJL29252.1"/>
    </source>
</evidence>
<dbReference type="Gene3D" id="3.30.60.230">
    <property type="entry name" value="Lsr2, dimerization domain"/>
    <property type="match status" value="1"/>
</dbReference>
<dbReference type="PATRIC" id="fig|82380.11.peg.1915"/>
<accession>A0A0F0L7V6</accession>
<protein>
    <submittedName>
        <fullName evidence="4">Nucleoid-associated protein Lsr2</fullName>
    </submittedName>
</protein>
<dbReference type="RefSeq" id="WP_045279236.1">
    <property type="nucleotide sequence ID" value="NZ_CAKKLT010000017.1"/>
</dbReference>
<dbReference type="GO" id="GO:0016746">
    <property type="term" value="F:acyltransferase activity"/>
    <property type="evidence" value="ECO:0007669"/>
    <property type="project" value="InterPro"/>
</dbReference>
<comment type="caution">
    <text evidence="4">The sequence shown here is derived from an EMBL/GenBank/DDBJ whole genome shotgun (WGS) entry which is preliminary data.</text>
</comment>
<dbReference type="AlphaFoldDB" id="A0A0F0L7V6"/>
<evidence type="ECO:0000256" key="1">
    <source>
        <dbReference type="ARBA" id="ARBA00023125"/>
    </source>
</evidence>
<dbReference type="InterPro" id="IPR036625">
    <property type="entry name" value="E3-bd_dom_sf"/>
</dbReference>
<evidence type="ECO:0000259" key="3">
    <source>
        <dbReference type="Pfam" id="PF23359"/>
    </source>
</evidence>
<reference evidence="4 5" key="1">
    <citation type="submission" date="2015-02" db="EMBL/GenBank/DDBJ databases">
        <title>Draft genome sequences of ten Microbacterium spp. with emphasis on heavy metal contaminated environments.</title>
        <authorList>
            <person name="Corretto E."/>
        </authorList>
    </citation>
    <scope>NUCLEOTIDE SEQUENCE [LARGE SCALE GENOMIC DNA]</scope>
    <source>
        <strain evidence="4 5">BEL4b</strain>
    </source>
</reference>
<dbReference type="InterPro" id="IPR024412">
    <property type="entry name" value="Lsr2_dim_dom"/>
</dbReference>
<evidence type="ECO:0000259" key="2">
    <source>
        <dbReference type="Pfam" id="PF11774"/>
    </source>
</evidence>
<dbReference type="GO" id="GO:0003677">
    <property type="term" value="F:DNA binding"/>
    <property type="evidence" value="ECO:0007669"/>
    <property type="project" value="UniProtKB-KW"/>
</dbReference>
<dbReference type="Pfam" id="PF23359">
    <property type="entry name" value="Lsr2_DNA-bd"/>
    <property type="match status" value="1"/>
</dbReference>
<dbReference type="Proteomes" id="UP000033640">
    <property type="component" value="Unassembled WGS sequence"/>
</dbReference>
<evidence type="ECO:0000313" key="5">
    <source>
        <dbReference type="Proteomes" id="UP000033640"/>
    </source>
</evidence>
<gene>
    <name evidence="4" type="primary">lsr2_1</name>
    <name evidence="4" type="ORF">RS83_01879</name>
</gene>
<sequence length="113" mass="12269">MSKRVVVELIDDLDGKPIEHGDGGTVQFAIEGRQYELDLSAANLVKLKEAVAPFVEVARTAKTTSPTATSPRRRKSTTELAEIREWARSQGIEVSGYGRVPAEVRSAFIAAKA</sequence>
<dbReference type="InterPro" id="IPR042261">
    <property type="entry name" value="Lsr2-like_dimerization"/>
</dbReference>
<dbReference type="EMBL" id="JYIW01000024">
    <property type="protein sequence ID" value="KJL29252.1"/>
    <property type="molecule type" value="Genomic_DNA"/>
</dbReference>
<keyword evidence="1" id="KW-0238">DNA-binding</keyword>
<dbReference type="OrthoDB" id="4113332at2"/>
<organism evidence="4 5">
    <name type="scientific">Microbacterium oxydans</name>
    <dbReference type="NCBI Taxonomy" id="82380"/>
    <lineage>
        <taxon>Bacteria</taxon>
        <taxon>Bacillati</taxon>
        <taxon>Actinomycetota</taxon>
        <taxon>Actinomycetes</taxon>
        <taxon>Micrococcales</taxon>
        <taxon>Microbacteriaceae</taxon>
        <taxon>Microbacterium</taxon>
    </lineage>
</organism>
<dbReference type="InterPro" id="IPR055370">
    <property type="entry name" value="Lsr2_DNA-bd"/>
</dbReference>
<feature type="domain" description="Lsr2 DNA-binding" evidence="3">
    <location>
        <begin position="79"/>
        <end position="111"/>
    </location>
</feature>